<dbReference type="SUPFAM" id="SSF159941">
    <property type="entry name" value="MM3350-like"/>
    <property type="match status" value="1"/>
</dbReference>
<dbReference type="PANTHER" id="PTHR41878:SF1">
    <property type="entry name" value="TNPR PROTEIN"/>
    <property type="match status" value="1"/>
</dbReference>
<dbReference type="PANTHER" id="PTHR41878">
    <property type="entry name" value="LEXA REPRESSOR-RELATED"/>
    <property type="match status" value="1"/>
</dbReference>
<dbReference type="InterPro" id="IPR024047">
    <property type="entry name" value="MM3350-like_sf"/>
</dbReference>
<evidence type="ECO:0000313" key="3">
    <source>
        <dbReference type="Proteomes" id="UP000190044"/>
    </source>
</evidence>
<dbReference type="Gene3D" id="3.10.290.30">
    <property type="entry name" value="MM3350-like"/>
    <property type="match status" value="1"/>
</dbReference>
<evidence type="ECO:0000313" key="2">
    <source>
        <dbReference type="EMBL" id="SKB34654.1"/>
    </source>
</evidence>
<protein>
    <submittedName>
        <fullName evidence="2">PRiA4b ORF-3-like protein</fullName>
    </submittedName>
</protein>
<sequence length="211" mass="23687">MVPIMTTRSAIDSFTEIATLRIELRGSDPLIWRVVEVPTSITLKVLHDIVQVSMGWCDYHLWEMVIDGKTYGLPMDEDFGTAPRKVADRVRLRDVLTGDTTRIDYIYDFGDSWEHSLVVSDVRAGAPGTGYPRFIAGERDCPPEDCGGIPGFYEMLEARVDPKHPDHADVVEWLDGYDPEELDVFPIEVALGRIAARRNAAAKRIIKPAND</sequence>
<gene>
    <name evidence="2" type="ORF">SAMN06295937_1003242</name>
</gene>
<feature type="domain" description="Plasmid pRiA4b Orf3-like" evidence="1">
    <location>
        <begin position="17"/>
        <end position="184"/>
    </location>
</feature>
<dbReference type="EMBL" id="FUYP01000003">
    <property type="protein sequence ID" value="SKB34654.1"/>
    <property type="molecule type" value="Genomic_DNA"/>
</dbReference>
<evidence type="ECO:0000259" key="1">
    <source>
        <dbReference type="Pfam" id="PF07929"/>
    </source>
</evidence>
<keyword evidence="3" id="KW-1185">Reference proteome</keyword>
<organism evidence="2 3">
    <name type="scientific">Sphingopyxis flava</name>
    <dbReference type="NCBI Taxonomy" id="1507287"/>
    <lineage>
        <taxon>Bacteria</taxon>
        <taxon>Pseudomonadati</taxon>
        <taxon>Pseudomonadota</taxon>
        <taxon>Alphaproteobacteria</taxon>
        <taxon>Sphingomonadales</taxon>
        <taxon>Sphingomonadaceae</taxon>
        <taxon>Sphingopyxis</taxon>
    </lineage>
</organism>
<proteinExistence type="predicted"/>
<dbReference type="AlphaFoldDB" id="A0A1T5AI41"/>
<dbReference type="Proteomes" id="UP000190044">
    <property type="component" value="Unassembled WGS sequence"/>
</dbReference>
<dbReference type="InterPro" id="IPR012912">
    <property type="entry name" value="Plasmid_pRiA4b_Orf3-like"/>
</dbReference>
<reference evidence="3" key="1">
    <citation type="submission" date="2017-02" db="EMBL/GenBank/DDBJ databases">
        <authorList>
            <person name="Varghese N."/>
            <person name="Submissions S."/>
        </authorList>
    </citation>
    <scope>NUCLEOTIDE SEQUENCE [LARGE SCALE GENOMIC DNA]</scope>
    <source>
        <strain evidence="3">R11H</strain>
    </source>
</reference>
<accession>A0A1T5AI41</accession>
<dbReference type="Pfam" id="PF07929">
    <property type="entry name" value="PRiA4_ORF3"/>
    <property type="match status" value="1"/>
</dbReference>
<name>A0A1T5AI41_9SPHN</name>